<protein>
    <submittedName>
        <fullName evidence="1">Uncharacterized protein</fullName>
    </submittedName>
</protein>
<reference evidence="1 2" key="1">
    <citation type="submission" date="2020-08" db="EMBL/GenBank/DDBJ databases">
        <authorList>
            <person name="Koutsovoulos G."/>
            <person name="Danchin GJ E."/>
        </authorList>
    </citation>
    <scope>NUCLEOTIDE SEQUENCE [LARGE SCALE GENOMIC DNA]</scope>
</reference>
<dbReference type="AlphaFoldDB" id="A0A6V7X363"/>
<name>A0A6V7X363_MELEN</name>
<comment type="caution">
    <text evidence="1">The sequence shown here is derived from an EMBL/GenBank/DDBJ whole genome shotgun (WGS) entry which is preliminary data.</text>
</comment>
<gene>
    <name evidence="1" type="ORF">MENT_LOCUS46636</name>
</gene>
<organism evidence="1 2">
    <name type="scientific">Meloidogyne enterolobii</name>
    <name type="common">Root-knot nematode worm</name>
    <name type="synonym">Meloidogyne mayaguensis</name>
    <dbReference type="NCBI Taxonomy" id="390850"/>
    <lineage>
        <taxon>Eukaryota</taxon>
        <taxon>Metazoa</taxon>
        <taxon>Ecdysozoa</taxon>
        <taxon>Nematoda</taxon>
        <taxon>Chromadorea</taxon>
        <taxon>Rhabditida</taxon>
        <taxon>Tylenchina</taxon>
        <taxon>Tylenchomorpha</taxon>
        <taxon>Tylenchoidea</taxon>
        <taxon>Meloidogynidae</taxon>
        <taxon>Meloidogyninae</taxon>
        <taxon>Meloidogyne</taxon>
    </lineage>
</organism>
<dbReference type="EMBL" id="CAJEWN010001048">
    <property type="protein sequence ID" value="CAD2193672.1"/>
    <property type="molecule type" value="Genomic_DNA"/>
</dbReference>
<sequence length="130" mass="15520">MENYKNNLFKILTNGRDNFEVVELKFYNSLGNLDPNMNVTLFYDQIIEYIATSKECSKIVPVICFDFSNYKNLEICGRAKEVKIGQQLINFKYTKYQILNIHNPKMRFSILMEEKRSFQKFDVHIRIMNL</sequence>
<dbReference type="Proteomes" id="UP000580250">
    <property type="component" value="Unassembled WGS sequence"/>
</dbReference>
<proteinExistence type="predicted"/>
<evidence type="ECO:0000313" key="2">
    <source>
        <dbReference type="Proteomes" id="UP000580250"/>
    </source>
</evidence>
<accession>A0A6V7X363</accession>
<evidence type="ECO:0000313" key="1">
    <source>
        <dbReference type="EMBL" id="CAD2193672.1"/>
    </source>
</evidence>